<gene>
    <name evidence="2" type="ORF">FM114_05705</name>
</gene>
<dbReference type="Proteomes" id="UP000188342">
    <property type="component" value="Unassembled WGS sequence"/>
</dbReference>
<dbReference type="Pfam" id="PF13472">
    <property type="entry name" value="Lipase_GDSL_2"/>
    <property type="match status" value="1"/>
</dbReference>
<proteinExistence type="predicted"/>
<name>A0A1R4J5Z2_9ACTN</name>
<sequence length="239" mass="26006">MGRLWKPALALFAAMAMIVVGRTERPADFREMDTSGQTAISTPRPPVVPKRTVFIGDSFTAGAGGEGTRWSSLFAHENGWDEVNLANGGTGYVSFLSGPAARYTCGANLCPDYLRAAEDVADRRPERIFVAGGRNDRKFPLQRVDAASKALFTKLRKENPQAKVYVISPFWSATEYPTWLAQEAAAIERNAKATGCTYLQVGSPLTGRSDLIIDDQVHPSAKGYEILAAAVQTQYTRVS</sequence>
<accession>A0A1R4J5Z2</accession>
<dbReference type="STRING" id="1255658.FM114_05705"/>
<dbReference type="AlphaFoldDB" id="A0A1R4J5Z2"/>
<keyword evidence="3" id="KW-1185">Reference proteome</keyword>
<feature type="domain" description="SGNH hydrolase-type esterase" evidence="1">
    <location>
        <begin position="54"/>
        <end position="226"/>
    </location>
</feature>
<dbReference type="SUPFAM" id="SSF52266">
    <property type="entry name" value="SGNH hydrolase"/>
    <property type="match status" value="1"/>
</dbReference>
<evidence type="ECO:0000313" key="2">
    <source>
        <dbReference type="EMBL" id="SJN27506.1"/>
    </source>
</evidence>
<evidence type="ECO:0000313" key="3">
    <source>
        <dbReference type="Proteomes" id="UP000188342"/>
    </source>
</evidence>
<dbReference type="InterPro" id="IPR036514">
    <property type="entry name" value="SGNH_hydro_sf"/>
</dbReference>
<dbReference type="EMBL" id="FUKQ01000020">
    <property type="protein sequence ID" value="SJN27506.1"/>
    <property type="molecule type" value="Genomic_DNA"/>
</dbReference>
<reference evidence="2 3" key="1">
    <citation type="submission" date="2017-02" db="EMBL/GenBank/DDBJ databases">
        <authorList>
            <person name="Peterson S.W."/>
        </authorList>
    </citation>
    <scope>NUCLEOTIDE SEQUENCE [LARGE SCALE GENOMIC DNA]</scope>
    <source>
        <strain evidence="2 3">LSP_Lj1</strain>
    </source>
</reference>
<dbReference type="Gene3D" id="3.40.50.1110">
    <property type="entry name" value="SGNH hydrolase"/>
    <property type="match status" value="1"/>
</dbReference>
<protein>
    <submittedName>
        <fullName evidence="2">POSSIBLE EXPORTED PROTEIN</fullName>
    </submittedName>
</protein>
<evidence type="ECO:0000259" key="1">
    <source>
        <dbReference type="Pfam" id="PF13472"/>
    </source>
</evidence>
<organism evidence="2 3">
    <name type="scientific">Luteococcus japonicus LSP_Lj1</name>
    <dbReference type="NCBI Taxonomy" id="1255658"/>
    <lineage>
        <taxon>Bacteria</taxon>
        <taxon>Bacillati</taxon>
        <taxon>Actinomycetota</taxon>
        <taxon>Actinomycetes</taxon>
        <taxon>Propionibacteriales</taxon>
        <taxon>Propionibacteriaceae</taxon>
        <taxon>Luteococcus</taxon>
    </lineage>
</organism>
<dbReference type="CDD" id="cd00229">
    <property type="entry name" value="SGNH_hydrolase"/>
    <property type="match status" value="1"/>
</dbReference>
<dbReference type="InterPro" id="IPR013830">
    <property type="entry name" value="SGNH_hydro"/>
</dbReference>